<evidence type="ECO:0000313" key="3">
    <source>
        <dbReference type="EMBL" id="SDP12921.1"/>
    </source>
</evidence>
<dbReference type="PIRSF" id="PIRSF002825">
    <property type="entry name" value="CfbpA"/>
    <property type="match status" value="1"/>
</dbReference>
<dbReference type="GO" id="GO:0030288">
    <property type="term" value="C:outer membrane-bounded periplasmic space"/>
    <property type="evidence" value="ECO:0007669"/>
    <property type="project" value="TreeGrafter"/>
</dbReference>
<dbReference type="RefSeq" id="WP_089966998.1">
    <property type="nucleotide sequence ID" value="NZ_FNJM01000002.1"/>
</dbReference>
<feature type="chain" id="PRO_5039405835" evidence="2">
    <location>
        <begin position="22"/>
        <end position="348"/>
    </location>
</feature>
<organism evidence="3 4">
    <name type="scientific">Clostridium gasigenes</name>
    <dbReference type="NCBI Taxonomy" id="94869"/>
    <lineage>
        <taxon>Bacteria</taxon>
        <taxon>Bacillati</taxon>
        <taxon>Bacillota</taxon>
        <taxon>Clostridia</taxon>
        <taxon>Eubacteriales</taxon>
        <taxon>Clostridiaceae</taxon>
        <taxon>Clostridium</taxon>
    </lineage>
</organism>
<name>A0A1H0Q696_9CLOT</name>
<dbReference type="STRING" id="94869.SAMN04488529_102232"/>
<accession>A0A1H0Q696</accession>
<keyword evidence="4" id="KW-1185">Reference proteome</keyword>
<proteinExistence type="predicted"/>
<protein>
    <submittedName>
        <fullName evidence="3">Iron(III) transport system substrate-binding protein</fullName>
    </submittedName>
</protein>
<reference evidence="3 4" key="1">
    <citation type="submission" date="2016-10" db="EMBL/GenBank/DDBJ databases">
        <authorList>
            <person name="de Groot N.N."/>
        </authorList>
    </citation>
    <scope>NUCLEOTIDE SEQUENCE [LARGE SCALE GENOMIC DNA]</scope>
    <source>
        <strain evidence="3 4">DSM 12272</strain>
    </source>
</reference>
<dbReference type="Pfam" id="PF13343">
    <property type="entry name" value="SBP_bac_6"/>
    <property type="match status" value="1"/>
</dbReference>
<dbReference type="AlphaFoldDB" id="A0A1H0Q696"/>
<dbReference type="CDD" id="cd13544">
    <property type="entry name" value="PBP2_Fbp_like_1"/>
    <property type="match status" value="1"/>
</dbReference>
<dbReference type="PANTHER" id="PTHR30006">
    <property type="entry name" value="THIAMINE-BINDING PERIPLASMIC PROTEIN-RELATED"/>
    <property type="match status" value="1"/>
</dbReference>
<dbReference type="InterPro" id="IPR026045">
    <property type="entry name" value="Ferric-bd"/>
</dbReference>
<dbReference type="SUPFAM" id="SSF53850">
    <property type="entry name" value="Periplasmic binding protein-like II"/>
    <property type="match status" value="1"/>
</dbReference>
<dbReference type="EMBL" id="FNJM01000002">
    <property type="protein sequence ID" value="SDP12921.1"/>
    <property type="molecule type" value="Genomic_DNA"/>
</dbReference>
<dbReference type="Proteomes" id="UP000198597">
    <property type="component" value="Unassembled WGS sequence"/>
</dbReference>
<sequence length="348" mass="39280">MKFIKIICAIFMIVISLNMTACSNNSEKVTYKDGYPNLRGKHLVVYVASRDEVGRVILELFKEKTGCTYEYMRMPTQEAVARVKAEKEYPKADIFMGGTCDAHDLIKEEKLSEKYTSKNYDSIQSEYKDKQGYWTGFEVEPLSIAVNKDRWNQEFKCKGLAIPETYEDLLNPLYKGEIVIPDPNTSGTAYTMIASLVQSMGEEKAEKLLRGIKANVGRITINGYTPAQKVATGEYLIAINFLGDQLLVKNSGFNIETSVPKNGGWNIDAISKIKDGPNGNVGKFFIDFCTSKEIGDTLTNISKGMSTREDIKETEGINFSDLDIYRDYDFSKASNDRDKLMKMWNNLN</sequence>
<gene>
    <name evidence="3" type="ORF">SAMN04488529_102232</name>
</gene>
<dbReference type="PANTHER" id="PTHR30006:SF2">
    <property type="entry name" value="ABC TRANSPORTER SUBSTRATE-BINDING PROTEIN"/>
    <property type="match status" value="1"/>
</dbReference>
<evidence type="ECO:0000256" key="1">
    <source>
        <dbReference type="ARBA" id="ARBA00022729"/>
    </source>
</evidence>
<feature type="signal peptide" evidence="2">
    <location>
        <begin position="1"/>
        <end position="21"/>
    </location>
</feature>
<evidence type="ECO:0000256" key="2">
    <source>
        <dbReference type="SAM" id="SignalP"/>
    </source>
</evidence>
<dbReference type="GO" id="GO:0030975">
    <property type="term" value="F:thiamine binding"/>
    <property type="evidence" value="ECO:0007669"/>
    <property type="project" value="TreeGrafter"/>
</dbReference>
<keyword evidence="1 2" id="KW-0732">Signal</keyword>
<dbReference type="GO" id="GO:0015888">
    <property type="term" value="P:thiamine transport"/>
    <property type="evidence" value="ECO:0007669"/>
    <property type="project" value="TreeGrafter"/>
</dbReference>
<dbReference type="GO" id="GO:0030976">
    <property type="term" value="F:thiamine pyrophosphate binding"/>
    <property type="evidence" value="ECO:0007669"/>
    <property type="project" value="TreeGrafter"/>
</dbReference>
<evidence type="ECO:0000313" key="4">
    <source>
        <dbReference type="Proteomes" id="UP000198597"/>
    </source>
</evidence>
<dbReference type="OrthoDB" id="179400at2"/>
<dbReference type="Gene3D" id="3.40.190.10">
    <property type="entry name" value="Periplasmic binding protein-like II"/>
    <property type="match status" value="2"/>
</dbReference>